<keyword evidence="2" id="KW-0472">Membrane</keyword>
<dbReference type="SUPFAM" id="SSF103501">
    <property type="entry name" value="Respiratory nitrate reductase 1 gamma chain"/>
    <property type="match status" value="1"/>
</dbReference>
<proteinExistence type="predicted"/>
<evidence type="ECO:0000256" key="1">
    <source>
        <dbReference type="SAM" id="MobiDB-lite"/>
    </source>
</evidence>
<dbReference type="Proteomes" id="UP000245629">
    <property type="component" value="Chromosome 2"/>
</dbReference>
<dbReference type="NCBIfam" id="TIGR02484">
    <property type="entry name" value="CitB"/>
    <property type="match status" value="1"/>
</dbReference>
<evidence type="ECO:0000256" key="2">
    <source>
        <dbReference type="SAM" id="Phobius"/>
    </source>
</evidence>
<dbReference type="KEGG" id="azz:DEW08_11000"/>
<feature type="transmembrane region" description="Helical" evidence="2">
    <location>
        <begin position="263"/>
        <end position="286"/>
    </location>
</feature>
<dbReference type="AlphaFoldDB" id="A0A2S2CQD8"/>
<feature type="compositionally biased region" description="Low complexity" evidence="1">
    <location>
        <begin position="376"/>
        <end position="388"/>
    </location>
</feature>
<dbReference type="EMBL" id="CP029353">
    <property type="protein sequence ID" value="AWK86696.1"/>
    <property type="molecule type" value="Genomic_DNA"/>
</dbReference>
<reference evidence="4" key="1">
    <citation type="submission" date="2018-05" db="EMBL/GenBank/DDBJ databases">
        <title>Azospirillum thermophila sp. nov., a novel isolated from hot spring.</title>
        <authorList>
            <person name="Zhao Z."/>
        </authorList>
    </citation>
    <scope>NUCLEOTIDE SEQUENCE [LARGE SCALE GENOMIC DNA]</scope>
    <source>
        <strain evidence="4">CFH 70021</strain>
    </source>
</reference>
<dbReference type="SUPFAM" id="SSF54862">
    <property type="entry name" value="4Fe-4S ferredoxins"/>
    <property type="match status" value="1"/>
</dbReference>
<protein>
    <submittedName>
        <fullName evidence="3">Tricarballylate utilization 4Fe-4S protein TcuB</fullName>
    </submittedName>
</protein>
<dbReference type="InterPro" id="IPR036197">
    <property type="entry name" value="NarG-like_sf"/>
</dbReference>
<feature type="transmembrane region" description="Helical" evidence="2">
    <location>
        <begin position="331"/>
        <end position="351"/>
    </location>
</feature>
<keyword evidence="2" id="KW-1133">Transmembrane helix</keyword>
<feature type="transmembrane region" description="Helical" evidence="2">
    <location>
        <begin position="306"/>
        <end position="325"/>
    </location>
</feature>
<keyword evidence="4" id="KW-1185">Reference proteome</keyword>
<gene>
    <name evidence="3" type="primary">tcuB</name>
    <name evidence="3" type="ORF">DEW08_11000</name>
</gene>
<accession>A0A2S2CQD8</accession>
<feature type="transmembrane region" description="Helical" evidence="2">
    <location>
        <begin position="232"/>
        <end position="251"/>
    </location>
</feature>
<evidence type="ECO:0000313" key="3">
    <source>
        <dbReference type="EMBL" id="AWK86696.1"/>
    </source>
</evidence>
<dbReference type="RefSeq" id="WP_109327090.1">
    <property type="nucleotide sequence ID" value="NZ_CP029353.1"/>
</dbReference>
<feature type="region of interest" description="Disordered" evidence="1">
    <location>
        <begin position="375"/>
        <end position="395"/>
    </location>
</feature>
<name>A0A2S2CQD8_9PROT</name>
<dbReference type="OrthoDB" id="9765258at2"/>
<evidence type="ECO:0000313" key="4">
    <source>
        <dbReference type="Proteomes" id="UP000245629"/>
    </source>
</evidence>
<keyword evidence="2" id="KW-0812">Transmembrane</keyword>
<sequence length="395" mass="41354">MRSPDAPTPAAGESPDAAEARRVLLLCNACQFCDGYCPVFPALKRRRTLAEADLTFLANLCHNCRACYHACQYAPPHGFAVNLPRSLSLVRQDSYARHVRPAPLGRLFRRNGQVVLGFTAALVAALLLAALALIPAELLFARHAGPGAFYRLVPWPLMAGVAGLAAGWAVLAVGCSVASLWRAMGPAPRAALAPSLWEAVRDAVSLRHLGGGGAGCNDRTERFSTVRRRFHHAMAGGMVLCFAATSVATIYDHLFGWPAPYPLLSLPVLLGTAGGIGVMAGTAGLAALKWRADPGPVAQEVQGTDLALLVQLFLAAASGLVLLALRDGPAMGVLLLAHLGIVLALFLTVPCGKLLHAPFRLAALLRDALERRVSGRGRAATGSPARSGAPPPPAP</sequence>
<feature type="transmembrane region" description="Helical" evidence="2">
    <location>
        <begin position="155"/>
        <end position="181"/>
    </location>
</feature>
<organism evidence="3 4">
    <name type="scientific">Azospirillum thermophilum</name>
    <dbReference type="NCBI Taxonomy" id="2202148"/>
    <lineage>
        <taxon>Bacteria</taxon>
        <taxon>Pseudomonadati</taxon>
        <taxon>Pseudomonadota</taxon>
        <taxon>Alphaproteobacteria</taxon>
        <taxon>Rhodospirillales</taxon>
        <taxon>Azospirillaceae</taxon>
        <taxon>Azospirillum</taxon>
    </lineage>
</organism>
<dbReference type="InterPro" id="IPR012830">
    <property type="entry name" value="Citrate_utilization_prot_B"/>
</dbReference>
<feature type="transmembrane region" description="Helical" evidence="2">
    <location>
        <begin position="114"/>
        <end position="135"/>
    </location>
</feature>